<dbReference type="Pfam" id="PF00400">
    <property type="entry name" value="WD40"/>
    <property type="match status" value="6"/>
</dbReference>
<comment type="similarity">
    <text evidence="3">Belongs to the THOC3 family.</text>
</comment>
<keyword evidence="6" id="KW-1185">Reference proteome</keyword>
<dbReference type="PANTHER" id="PTHR22839:SF0">
    <property type="entry name" value="THO COMPLEX SUBUNIT 3"/>
    <property type="match status" value="1"/>
</dbReference>
<feature type="non-terminal residue" evidence="5">
    <location>
        <position position="306"/>
    </location>
</feature>
<organism evidence="5 6">
    <name type="scientific">Meira miltonrushii</name>
    <dbReference type="NCBI Taxonomy" id="1280837"/>
    <lineage>
        <taxon>Eukaryota</taxon>
        <taxon>Fungi</taxon>
        <taxon>Dikarya</taxon>
        <taxon>Basidiomycota</taxon>
        <taxon>Ustilaginomycotina</taxon>
        <taxon>Exobasidiomycetes</taxon>
        <taxon>Exobasidiales</taxon>
        <taxon>Brachybasidiaceae</taxon>
        <taxon>Meira</taxon>
    </lineage>
</organism>
<keyword evidence="1 4" id="KW-0853">WD repeat</keyword>
<feature type="repeat" description="WD" evidence="4">
    <location>
        <begin position="40"/>
        <end position="82"/>
    </location>
</feature>
<evidence type="ECO:0000313" key="6">
    <source>
        <dbReference type="Proteomes" id="UP000245771"/>
    </source>
</evidence>
<dbReference type="Gene3D" id="2.130.10.10">
    <property type="entry name" value="YVTN repeat-like/Quinoprotein amine dehydrogenase"/>
    <property type="match status" value="2"/>
</dbReference>
<dbReference type="PROSITE" id="PS50082">
    <property type="entry name" value="WD_REPEATS_2"/>
    <property type="match status" value="3"/>
</dbReference>
<dbReference type="PANTHER" id="PTHR22839">
    <property type="entry name" value="THO COMPLEX SUBUNIT 3 THO3"/>
    <property type="match status" value="1"/>
</dbReference>
<dbReference type="FunCoup" id="A0A316VIT6">
    <property type="interactions" value="528"/>
</dbReference>
<dbReference type="GO" id="GO:0006406">
    <property type="term" value="P:mRNA export from nucleus"/>
    <property type="evidence" value="ECO:0007669"/>
    <property type="project" value="InterPro"/>
</dbReference>
<dbReference type="InterPro" id="IPR036322">
    <property type="entry name" value="WD40_repeat_dom_sf"/>
</dbReference>
<feature type="repeat" description="WD" evidence="4">
    <location>
        <begin position="190"/>
        <end position="224"/>
    </location>
</feature>
<accession>A0A316VIT6</accession>
<evidence type="ECO:0000256" key="1">
    <source>
        <dbReference type="ARBA" id="ARBA00022574"/>
    </source>
</evidence>
<sequence>SVRSLGWSIDGRRLASSASDRSIRIWTPEVSVDARSTSELRGHTDGVEQIIWHPLQPDQLASASGDKTVKFWDVRSSKETNSIRTPGSNINIAYHPQGSYIAIGDRDDTVSIIDVRAGKSLGLIRSMGSPPDTTSQAAKWINGEKEEINEFSWTPDGRMFVMGTGSGNVRKSETKPAPGPALHWPTVHTIVGHTATVFCVGIDPLGRYLATASADSTTALWTLDEFFNVSVSGHLTYTPRSISFSHDGEFLASCGEDNFICITATAPMNPTSVDSPLHKIPVSTAVNAVAWHPSRYYLAYAGDDGN</sequence>
<dbReference type="GeneID" id="37017779"/>
<dbReference type="InterPro" id="IPR019775">
    <property type="entry name" value="WD40_repeat_CS"/>
</dbReference>
<reference evidence="5 6" key="1">
    <citation type="journal article" date="2018" name="Mol. Biol. Evol.">
        <title>Broad Genomic Sampling Reveals a Smut Pathogenic Ancestry of the Fungal Clade Ustilaginomycotina.</title>
        <authorList>
            <person name="Kijpornyongpan T."/>
            <person name="Mondo S.J."/>
            <person name="Barry K."/>
            <person name="Sandor L."/>
            <person name="Lee J."/>
            <person name="Lipzen A."/>
            <person name="Pangilinan J."/>
            <person name="LaButti K."/>
            <person name="Hainaut M."/>
            <person name="Henrissat B."/>
            <person name="Grigoriev I.V."/>
            <person name="Spatafora J.W."/>
            <person name="Aime M.C."/>
        </authorList>
    </citation>
    <scope>NUCLEOTIDE SEQUENCE [LARGE SCALE GENOMIC DNA]</scope>
    <source>
        <strain evidence="5 6">MCA 3882</strain>
    </source>
</reference>
<dbReference type="PRINTS" id="PR00320">
    <property type="entry name" value="GPROTEINBRPT"/>
</dbReference>
<dbReference type="GO" id="GO:0000445">
    <property type="term" value="C:THO complex part of transcription export complex"/>
    <property type="evidence" value="ECO:0007669"/>
    <property type="project" value="TreeGrafter"/>
</dbReference>
<dbReference type="InParanoid" id="A0A316VIT6"/>
<dbReference type="PROSITE" id="PS00678">
    <property type="entry name" value="WD_REPEATS_1"/>
    <property type="match status" value="1"/>
</dbReference>
<dbReference type="RefSeq" id="XP_025356515.1">
    <property type="nucleotide sequence ID" value="XM_025495998.1"/>
</dbReference>
<evidence type="ECO:0000256" key="2">
    <source>
        <dbReference type="ARBA" id="ARBA00022737"/>
    </source>
</evidence>
<keyword evidence="2" id="KW-0677">Repeat</keyword>
<evidence type="ECO:0000313" key="5">
    <source>
        <dbReference type="EMBL" id="PWN36213.1"/>
    </source>
</evidence>
<dbReference type="STRING" id="1280837.A0A316VIT6"/>
<evidence type="ECO:0000256" key="3">
    <source>
        <dbReference type="ARBA" id="ARBA00046343"/>
    </source>
</evidence>
<dbReference type="InterPro" id="IPR040132">
    <property type="entry name" value="Tex1/THOC3"/>
</dbReference>
<dbReference type="InterPro" id="IPR015943">
    <property type="entry name" value="WD40/YVTN_repeat-like_dom_sf"/>
</dbReference>
<dbReference type="SUPFAM" id="SSF50978">
    <property type="entry name" value="WD40 repeat-like"/>
    <property type="match status" value="1"/>
</dbReference>
<dbReference type="InterPro" id="IPR020472">
    <property type="entry name" value="WD40_PAC1"/>
</dbReference>
<dbReference type="EMBL" id="KZ819603">
    <property type="protein sequence ID" value="PWN36213.1"/>
    <property type="molecule type" value="Genomic_DNA"/>
</dbReference>
<protein>
    <submittedName>
        <fullName evidence="5">WD40 repeat-like protein</fullName>
    </submittedName>
</protein>
<feature type="non-terminal residue" evidence="5">
    <location>
        <position position="1"/>
    </location>
</feature>
<dbReference type="Proteomes" id="UP000245771">
    <property type="component" value="Unassembled WGS sequence"/>
</dbReference>
<dbReference type="AlphaFoldDB" id="A0A316VIT6"/>
<name>A0A316VIT6_9BASI</name>
<gene>
    <name evidence="5" type="ORF">FA14DRAFT_113062</name>
</gene>
<dbReference type="InterPro" id="IPR001680">
    <property type="entry name" value="WD40_rpt"/>
</dbReference>
<proteinExistence type="inferred from homology"/>
<dbReference type="SMART" id="SM00320">
    <property type="entry name" value="WD40"/>
    <property type="match status" value="7"/>
</dbReference>
<dbReference type="OrthoDB" id="340259at2759"/>
<dbReference type="PROSITE" id="PS50294">
    <property type="entry name" value="WD_REPEATS_REGION"/>
    <property type="match status" value="3"/>
</dbReference>
<evidence type="ECO:0000256" key="4">
    <source>
        <dbReference type="PROSITE-ProRule" id="PRU00221"/>
    </source>
</evidence>
<feature type="repeat" description="WD" evidence="4">
    <location>
        <begin position="1"/>
        <end position="26"/>
    </location>
</feature>